<protein>
    <submittedName>
        <fullName evidence="5">Prephenate dehydrogenase</fullName>
        <ecNumber evidence="5">1.3.1.12</ecNumber>
    </submittedName>
</protein>
<accession>A0A1S6IQ23</accession>
<evidence type="ECO:0000313" key="5">
    <source>
        <dbReference type="EMBL" id="AQS53653.1"/>
    </source>
</evidence>
<name>A0A1S6IQ23_9LACT</name>
<dbReference type="KEGG" id="jda:BW727_101286"/>
<dbReference type="GO" id="GO:0070403">
    <property type="term" value="F:NAD+ binding"/>
    <property type="evidence" value="ECO:0007669"/>
    <property type="project" value="InterPro"/>
</dbReference>
<dbReference type="InterPro" id="IPR046826">
    <property type="entry name" value="PDH_N"/>
</dbReference>
<organism evidence="5 6">
    <name type="scientific">Jeotgalibaca dankookensis</name>
    <dbReference type="NCBI Taxonomy" id="708126"/>
    <lineage>
        <taxon>Bacteria</taxon>
        <taxon>Bacillati</taxon>
        <taxon>Bacillota</taxon>
        <taxon>Bacilli</taxon>
        <taxon>Lactobacillales</taxon>
        <taxon>Carnobacteriaceae</taxon>
        <taxon>Jeotgalibaca</taxon>
    </lineage>
</organism>
<dbReference type="GO" id="GO:0006571">
    <property type="term" value="P:tyrosine biosynthetic process"/>
    <property type="evidence" value="ECO:0007669"/>
    <property type="project" value="InterPro"/>
</dbReference>
<dbReference type="AlphaFoldDB" id="A0A1S6IQ23"/>
<dbReference type="SUPFAM" id="SSF51735">
    <property type="entry name" value="NAD(P)-binding Rossmann-fold domains"/>
    <property type="match status" value="1"/>
</dbReference>
<dbReference type="Gene3D" id="1.10.3660.10">
    <property type="entry name" value="6-phosphogluconate dehydrogenase C-terminal like domain"/>
    <property type="match status" value="1"/>
</dbReference>
<dbReference type="GO" id="GO:0004665">
    <property type="term" value="F:prephenate dehydrogenase (NADP+) activity"/>
    <property type="evidence" value="ECO:0007669"/>
    <property type="project" value="InterPro"/>
</dbReference>
<dbReference type="InterPro" id="IPR003099">
    <property type="entry name" value="Prephen_DH"/>
</dbReference>
<dbReference type="OrthoDB" id="9802008at2"/>
<dbReference type="EC" id="1.3.1.12" evidence="5"/>
<proteinExistence type="inferred from homology"/>
<evidence type="ECO:0000256" key="2">
    <source>
        <dbReference type="ARBA" id="ARBA00023002"/>
    </source>
</evidence>
<gene>
    <name evidence="5" type="primary">tyrA</name>
    <name evidence="5" type="ORF">BW727_101286</name>
</gene>
<dbReference type="InterPro" id="IPR050812">
    <property type="entry name" value="Preph/Arog_dehydrog"/>
</dbReference>
<dbReference type="RefSeq" id="WP_062468711.1">
    <property type="nucleotide sequence ID" value="NZ_BBYN01000009.1"/>
</dbReference>
<dbReference type="InterPro" id="IPR008927">
    <property type="entry name" value="6-PGluconate_DH-like_C_sf"/>
</dbReference>
<keyword evidence="2 5" id="KW-0560">Oxidoreductase</keyword>
<evidence type="ECO:0000259" key="4">
    <source>
        <dbReference type="PROSITE" id="PS51176"/>
    </source>
</evidence>
<dbReference type="InterPro" id="IPR046825">
    <property type="entry name" value="PDH_C"/>
</dbReference>
<dbReference type="InterPro" id="IPR036291">
    <property type="entry name" value="NAD(P)-bd_dom_sf"/>
</dbReference>
<keyword evidence="6" id="KW-1185">Reference proteome</keyword>
<sequence length="290" mass="32305">MTTIAIVGLGVVGGSFAKALKQKPLSDECVLAIDSDQETLDKALADGVIEEGESHNQTILQRADLVIICLYPEALKNFVQSHKSEFKKGAILTDVTGVKGALMANMEKSLPKQVDFIFGHPMAGRESKGYAYADGAIFQGANYVITPRPENQLANIEKVKKRFERLGFKRISIVTPEKHDEMIAFTSQLCHAIAVSLINSDHPERETASFVGDSYRDLTRIAKINAPLWTELFLENKEALLNAMADFEKQFVAMKHALVTENGCELEEMFQESTERRQRLEEADTKLNQL</sequence>
<dbReference type="EMBL" id="CP019728">
    <property type="protein sequence ID" value="AQS53653.1"/>
    <property type="molecule type" value="Genomic_DNA"/>
</dbReference>
<dbReference type="Gene3D" id="3.40.50.720">
    <property type="entry name" value="NAD(P)-binding Rossmann-like Domain"/>
    <property type="match status" value="1"/>
</dbReference>
<comment type="pathway">
    <text evidence="3">Amino-acid biosynthesis.</text>
</comment>
<evidence type="ECO:0000256" key="1">
    <source>
        <dbReference type="ARBA" id="ARBA00007964"/>
    </source>
</evidence>
<dbReference type="PANTHER" id="PTHR21363:SF0">
    <property type="entry name" value="PREPHENATE DEHYDROGENASE [NADP(+)]"/>
    <property type="match status" value="1"/>
</dbReference>
<comment type="similarity">
    <text evidence="1">Belongs to the prephenate/arogenate dehydrogenase family.</text>
</comment>
<evidence type="ECO:0000313" key="6">
    <source>
        <dbReference type="Proteomes" id="UP000188993"/>
    </source>
</evidence>
<dbReference type="GO" id="GO:0008977">
    <property type="term" value="F:prephenate dehydrogenase (NAD+) activity"/>
    <property type="evidence" value="ECO:0007669"/>
    <property type="project" value="UniProtKB-EC"/>
</dbReference>
<dbReference type="PANTHER" id="PTHR21363">
    <property type="entry name" value="PREPHENATE DEHYDROGENASE"/>
    <property type="match status" value="1"/>
</dbReference>
<feature type="domain" description="Prephenate/arogenate dehydrogenase" evidence="4">
    <location>
        <begin position="2"/>
        <end position="288"/>
    </location>
</feature>
<evidence type="ECO:0000256" key="3">
    <source>
        <dbReference type="ARBA" id="ARBA00029440"/>
    </source>
</evidence>
<dbReference type="STRING" id="708126.BW727_101286"/>
<dbReference type="Pfam" id="PF02153">
    <property type="entry name" value="PDH_N"/>
    <property type="match status" value="1"/>
</dbReference>
<dbReference type="Proteomes" id="UP000188993">
    <property type="component" value="Chromosome"/>
</dbReference>
<dbReference type="Pfam" id="PF20463">
    <property type="entry name" value="PDH_C"/>
    <property type="match status" value="1"/>
</dbReference>
<dbReference type="SUPFAM" id="SSF48179">
    <property type="entry name" value="6-phosphogluconate dehydrogenase C-terminal domain-like"/>
    <property type="match status" value="1"/>
</dbReference>
<dbReference type="PROSITE" id="PS51176">
    <property type="entry name" value="PDH_ADH"/>
    <property type="match status" value="1"/>
</dbReference>
<dbReference type="FunFam" id="3.40.50.720:FF:000208">
    <property type="entry name" value="Prephenate dehydrogenase"/>
    <property type="match status" value="1"/>
</dbReference>
<reference evidence="5 6" key="1">
    <citation type="journal article" date="2014" name="Int. J. Syst. Evol. Microbiol.">
        <title>Jeotgalibaca dankookensis gen. nov., sp. nov., a member of the family Carnobacteriaceae, isolated from seujeot (Korean traditional food).</title>
        <authorList>
            <person name="Lee D.G."/>
            <person name="Trujillo M.E."/>
            <person name="Kang H."/>
            <person name="Ahn T.Y."/>
        </authorList>
    </citation>
    <scope>NUCLEOTIDE SEQUENCE [LARGE SCALE GENOMIC DNA]</scope>
    <source>
        <strain evidence="5 6">EX-07</strain>
    </source>
</reference>